<organism evidence="2 3">
    <name type="scientific">Vespula germanica</name>
    <name type="common">German yellow jacket</name>
    <name type="synonym">Paravespula germanica</name>
    <dbReference type="NCBI Taxonomy" id="30212"/>
    <lineage>
        <taxon>Eukaryota</taxon>
        <taxon>Metazoa</taxon>
        <taxon>Ecdysozoa</taxon>
        <taxon>Arthropoda</taxon>
        <taxon>Hexapoda</taxon>
        <taxon>Insecta</taxon>
        <taxon>Pterygota</taxon>
        <taxon>Neoptera</taxon>
        <taxon>Endopterygota</taxon>
        <taxon>Hymenoptera</taxon>
        <taxon>Apocrita</taxon>
        <taxon>Aculeata</taxon>
        <taxon>Vespoidea</taxon>
        <taxon>Vespidae</taxon>
        <taxon>Vespinae</taxon>
        <taxon>Vespula</taxon>
    </lineage>
</organism>
<gene>
    <name evidence="2" type="ORF">HZH68_005516</name>
</gene>
<protein>
    <submittedName>
        <fullName evidence="2">Uncharacterized protein</fullName>
    </submittedName>
</protein>
<name>A0A834KGE7_VESGE</name>
<sequence length="105" mass="11915">MYHLCFIHNPRDILMRRRSQHVHGRRGGSFGERGRPELESIVVRMAGAVRNGRPSWRTEQGESDRTSLEAWSHQTTMSSIRCPQASAFHGGYINAEQHAGSREEG</sequence>
<dbReference type="EMBL" id="JACSDZ010000004">
    <property type="protein sequence ID" value="KAF7406147.1"/>
    <property type="molecule type" value="Genomic_DNA"/>
</dbReference>
<accession>A0A834KGE7</accession>
<evidence type="ECO:0000256" key="1">
    <source>
        <dbReference type="SAM" id="MobiDB-lite"/>
    </source>
</evidence>
<keyword evidence="3" id="KW-1185">Reference proteome</keyword>
<feature type="region of interest" description="Disordered" evidence="1">
    <location>
        <begin position="52"/>
        <end position="72"/>
    </location>
</feature>
<proteinExistence type="predicted"/>
<evidence type="ECO:0000313" key="3">
    <source>
        <dbReference type="Proteomes" id="UP000617340"/>
    </source>
</evidence>
<dbReference type="AlphaFoldDB" id="A0A834KGE7"/>
<reference evidence="2" key="1">
    <citation type="journal article" date="2020" name="G3 (Bethesda)">
        <title>High-Quality Assemblies for Three Invasive Social Wasps from the &lt;i&gt;Vespula&lt;/i&gt; Genus.</title>
        <authorList>
            <person name="Harrop T.W.R."/>
            <person name="Guhlin J."/>
            <person name="McLaughlin G.M."/>
            <person name="Permina E."/>
            <person name="Stockwell P."/>
            <person name="Gilligan J."/>
            <person name="Le Lec M.F."/>
            <person name="Gruber M.A.M."/>
            <person name="Quinn O."/>
            <person name="Lovegrove M."/>
            <person name="Duncan E.J."/>
            <person name="Remnant E.J."/>
            <person name="Van Eeckhoven J."/>
            <person name="Graham B."/>
            <person name="Knapp R.A."/>
            <person name="Langford K.W."/>
            <person name="Kronenberg Z."/>
            <person name="Press M.O."/>
            <person name="Eacker S.M."/>
            <person name="Wilson-Rankin E.E."/>
            <person name="Purcell J."/>
            <person name="Lester P.J."/>
            <person name="Dearden P.K."/>
        </authorList>
    </citation>
    <scope>NUCLEOTIDE SEQUENCE</scope>
    <source>
        <strain evidence="2">Linc-1</strain>
    </source>
</reference>
<comment type="caution">
    <text evidence="2">The sequence shown here is derived from an EMBL/GenBank/DDBJ whole genome shotgun (WGS) entry which is preliminary data.</text>
</comment>
<evidence type="ECO:0000313" key="2">
    <source>
        <dbReference type="EMBL" id="KAF7406147.1"/>
    </source>
</evidence>
<dbReference type="Proteomes" id="UP000617340">
    <property type="component" value="Unassembled WGS sequence"/>
</dbReference>